<dbReference type="PROSITE" id="PS50280">
    <property type="entry name" value="SET"/>
    <property type="match status" value="1"/>
</dbReference>
<dbReference type="SUPFAM" id="SSF82199">
    <property type="entry name" value="SET domain"/>
    <property type="match status" value="1"/>
</dbReference>
<dbReference type="Pfam" id="PF00856">
    <property type="entry name" value="SET"/>
    <property type="match status" value="1"/>
</dbReference>
<name>A0AAD7C743_9AGAR</name>
<accession>A0AAD7C743</accession>
<dbReference type="EMBL" id="JARKIF010000004">
    <property type="protein sequence ID" value="KAJ7641070.1"/>
    <property type="molecule type" value="Genomic_DNA"/>
</dbReference>
<feature type="region of interest" description="Disordered" evidence="1">
    <location>
        <begin position="1"/>
        <end position="29"/>
    </location>
</feature>
<evidence type="ECO:0000313" key="4">
    <source>
        <dbReference type="Proteomes" id="UP001221142"/>
    </source>
</evidence>
<evidence type="ECO:0000256" key="1">
    <source>
        <dbReference type="SAM" id="MobiDB-lite"/>
    </source>
</evidence>
<comment type="caution">
    <text evidence="3">The sequence shown here is derived from an EMBL/GenBank/DDBJ whole genome shotgun (WGS) entry which is preliminary data.</text>
</comment>
<feature type="domain" description="SET" evidence="2">
    <location>
        <begin position="48"/>
        <end position="262"/>
    </location>
</feature>
<protein>
    <recommendedName>
        <fullName evidence="2">SET domain-containing protein</fullName>
    </recommendedName>
</protein>
<evidence type="ECO:0000313" key="3">
    <source>
        <dbReference type="EMBL" id="KAJ7641070.1"/>
    </source>
</evidence>
<sequence length="430" mass="47407">MKRGFLNSSKAKARPLGSPAPPAPAPNVIISKPPIGKQNVEVPEGYDSELKLKEVHPSSGSVPGGITFTTVPFSGEPRTECIFHPGSKEVLMRLPGFSQPMVMPVGRNSPIRVKEVPGMGLGRPLLVAAQVLPTWVPPTFTPEQQGQYLLNHLEKFVAVAVGRMTDEDKAAYKALKNSHLEDGSGPLVGILRTNGLGIEGLRPDVTDGSVAARCTGVCEKISRLNHSCSPNVRTHWSMITFSFQLFAVRDIAADEELTYLYTGIEGSTAQRNEDLKPYDFVCTCSSCKDPKSDARRADLEKSGPPSISLWLFDDAPQATGRILDECRRQMAIIEREGMEAVFRYYEVLSVGFVVCVATGDAQSASEWARKLARIRWVEEVPKDIESFVDPNSRAYKTHPMWRKRFDRDSKESWDAMMKGLTAMRLGGIIL</sequence>
<dbReference type="InterPro" id="IPR001214">
    <property type="entry name" value="SET_dom"/>
</dbReference>
<dbReference type="PANTHER" id="PTHR47332:SF4">
    <property type="entry name" value="SET DOMAIN-CONTAINING PROTEIN 5"/>
    <property type="match status" value="1"/>
</dbReference>
<dbReference type="AlphaFoldDB" id="A0AAD7C743"/>
<organism evidence="3 4">
    <name type="scientific">Roridomyces roridus</name>
    <dbReference type="NCBI Taxonomy" id="1738132"/>
    <lineage>
        <taxon>Eukaryota</taxon>
        <taxon>Fungi</taxon>
        <taxon>Dikarya</taxon>
        <taxon>Basidiomycota</taxon>
        <taxon>Agaricomycotina</taxon>
        <taxon>Agaricomycetes</taxon>
        <taxon>Agaricomycetidae</taxon>
        <taxon>Agaricales</taxon>
        <taxon>Marasmiineae</taxon>
        <taxon>Mycenaceae</taxon>
        <taxon>Roridomyces</taxon>
    </lineage>
</organism>
<dbReference type="InterPro" id="IPR053185">
    <property type="entry name" value="SET_domain_protein"/>
</dbReference>
<dbReference type="InterPro" id="IPR046341">
    <property type="entry name" value="SET_dom_sf"/>
</dbReference>
<dbReference type="CDD" id="cd20071">
    <property type="entry name" value="SET_SMYD"/>
    <property type="match status" value="1"/>
</dbReference>
<dbReference type="Gene3D" id="2.170.270.10">
    <property type="entry name" value="SET domain"/>
    <property type="match status" value="1"/>
</dbReference>
<dbReference type="Proteomes" id="UP001221142">
    <property type="component" value="Unassembled WGS sequence"/>
</dbReference>
<feature type="compositionally biased region" description="Polar residues" evidence="1">
    <location>
        <begin position="1"/>
        <end position="10"/>
    </location>
</feature>
<dbReference type="PANTHER" id="PTHR47332">
    <property type="entry name" value="SET DOMAIN-CONTAINING PROTEIN 5"/>
    <property type="match status" value="1"/>
</dbReference>
<proteinExistence type="predicted"/>
<evidence type="ECO:0000259" key="2">
    <source>
        <dbReference type="PROSITE" id="PS50280"/>
    </source>
</evidence>
<keyword evidence="4" id="KW-1185">Reference proteome</keyword>
<reference evidence="3" key="1">
    <citation type="submission" date="2023-03" db="EMBL/GenBank/DDBJ databases">
        <title>Massive genome expansion in bonnet fungi (Mycena s.s.) driven by repeated elements and novel gene families across ecological guilds.</title>
        <authorList>
            <consortium name="Lawrence Berkeley National Laboratory"/>
            <person name="Harder C.B."/>
            <person name="Miyauchi S."/>
            <person name="Viragh M."/>
            <person name="Kuo A."/>
            <person name="Thoen E."/>
            <person name="Andreopoulos B."/>
            <person name="Lu D."/>
            <person name="Skrede I."/>
            <person name="Drula E."/>
            <person name="Henrissat B."/>
            <person name="Morin E."/>
            <person name="Kohler A."/>
            <person name="Barry K."/>
            <person name="LaButti K."/>
            <person name="Morin E."/>
            <person name="Salamov A."/>
            <person name="Lipzen A."/>
            <person name="Mereny Z."/>
            <person name="Hegedus B."/>
            <person name="Baldrian P."/>
            <person name="Stursova M."/>
            <person name="Weitz H."/>
            <person name="Taylor A."/>
            <person name="Grigoriev I.V."/>
            <person name="Nagy L.G."/>
            <person name="Martin F."/>
            <person name="Kauserud H."/>
        </authorList>
    </citation>
    <scope>NUCLEOTIDE SEQUENCE</scope>
    <source>
        <strain evidence="3">9284</strain>
    </source>
</reference>
<gene>
    <name evidence="3" type="ORF">FB45DRAFT_1124467</name>
</gene>